<name>A0A8D8SN84_9HEMI</name>
<feature type="region of interest" description="Disordered" evidence="1">
    <location>
        <begin position="178"/>
        <end position="230"/>
    </location>
</feature>
<feature type="compositionally biased region" description="Polar residues" evidence="1">
    <location>
        <begin position="351"/>
        <end position="361"/>
    </location>
</feature>
<protein>
    <submittedName>
        <fullName evidence="2">Uncharacterized protein</fullName>
    </submittedName>
</protein>
<sequence>MATLPPSSPGLRRYHYVLEPETLSEDGDSDRTNSVYSMQDRETEYVRDESDTCTKSDVSEYTLYSQPSEKDSHPIIETSSSEDFVMKTKTIVVETFLNTKSRGIDPIRGRGSVDEYDSSLVSGNADTENDLTLGSCSELGQVNYRHCAWCNRLNVSPTKYRYCMKCFLMRKEFFPRKPKATKKRPEAKGRTNNKLALCADVTSSKKRKRHHSSSENSEGDPDRTIGSNQAAAKSMKLDTFIDKFGNLKANSQIFSNISMEDEEQLQALKKAKKSNDCESSQHSLANSVNSVVNQEDPDRTLGSNQSGMSMKLDTFIDRFGNMKANSQMFSNICTDDDEAQASKKAKKSNDSESTITSQQQPLANSVVNQSVVNQSVVNQSLLATSSTPTSKPVRKCVNLSTSSVFFRDLCESVDKVYEKALQENEMSVAGGSSSSPDQEDSSVEGASHGTMTTDDVDHSALCIMCDKAPKNGAFVHPYEIHVCCCYRCALKVWKQTKKCPACTLPACNVLRVIVS</sequence>
<dbReference type="EMBL" id="HBUF01071782">
    <property type="protein sequence ID" value="CAG6629760.1"/>
    <property type="molecule type" value="Transcribed_RNA"/>
</dbReference>
<dbReference type="EMBL" id="HBUF01589615">
    <property type="protein sequence ID" value="CAG6772905.1"/>
    <property type="molecule type" value="Transcribed_RNA"/>
</dbReference>
<feature type="region of interest" description="Disordered" evidence="1">
    <location>
        <begin position="425"/>
        <end position="452"/>
    </location>
</feature>
<dbReference type="EMBL" id="HBUF01224121">
    <property type="protein sequence ID" value="CAG6670739.1"/>
    <property type="molecule type" value="Transcribed_RNA"/>
</dbReference>
<dbReference type="InterPro" id="IPR013083">
    <property type="entry name" value="Znf_RING/FYVE/PHD"/>
</dbReference>
<dbReference type="CDD" id="cd16646">
    <property type="entry name" value="mRING-HC-C2H2C4_MDM2-like"/>
    <property type="match status" value="1"/>
</dbReference>
<reference evidence="2" key="1">
    <citation type="submission" date="2021-05" db="EMBL/GenBank/DDBJ databases">
        <authorList>
            <person name="Alioto T."/>
            <person name="Alioto T."/>
            <person name="Gomez Garrido J."/>
        </authorList>
    </citation>
    <scope>NUCLEOTIDE SEQUENCE</scope>
</reference>
<proteinExistence type="predicted"/>
<accession>A0A8D8SN84</accession>
<evidence type="ECO:0000313" key="2">
    <source>
        <dbReference type="EMBL" id="CAG6670739.1"/>
    </source>
</evidence>
<organism evidence="2">
    <name type="scientific">Cacopsylla melanoneura</name>
    <dbReference type="NCBI Taxonomy" id="428564"/>
    <lineage>
        <taxon>Eukaryota</taxon>
        <taxon>Metazoa</taxon>
        <taxon>Ecdysozoa</taxon>
        <taxon>Arthropoda</taxon>
        <taxon>Hexapoda</taxon>
        <taxon>Insecta</taxon>
        <taxon>Pterygota</taxon>
        <taxon>Neoptera</taxon>
        <taxon>Paraneoptera</taxon>
        <taxon>Hemiptera</taxon>
        <taxon>Sternorrhyncha</taxon>
        <taxon>Psylloidea</taxon>
        <taxon>Psyllidae</taxon>
        <taxon>Psyllinae</taxon>
        <taxon>Cacopsylla</taxon>
    </lineage>
</organism>
<dbReference type="EMBL" id="HBUF01589614">
    <property type="protein sequence ID" value="CAG6772904.1"/>
    <property type="molecule type" value="Transcribed_RNA"/>
</dbReference>
<feature type="region of interest" description="Disordered" evidence="1">
    <location>
        <begin position="20"/>
        <end position="48"/>
    </location>
</feature>
<evidence type="ECO:0000256" key="1">
    <source>
        <dbReference type="SAM" id="MobiDB-lite"/>
    </source>
</evidence>
<feature type="compositionally biased region" description="Basic and acidic residues" evidence="1">
    <location>
        <begin position="39"/>
        <end position="48"/>
    </location>
</feature>
<dbReference type="EMBL" id="HBUF01589616">
    <property type="protein sequence ID" value="CAG6772906.1"/>
    <property type="molecule type" value="Transcribed_RNA"/>
</dbReference>
<dbReference type="AlphaFoldDB" id="A0A8D8SN84"/>
<dbReference type="EMBL" id="HBUF01589618">
    <property type="protein sequence ID" value="CAG6772908.1"/>
    <property type="molecule type" value="Transcribed_RNA"/>
</dbReference>
<feature type="region of interest" description="Disordered" evidence="1">
    <location>
        <begin position="340"/>
        <end position="361"/>
    </location>
</feature>
<feature type="region of interest" description="Disordered" evidence="1">
    <location>
        <begin position="267"/>
        <end position="306"/>
    </location>
</feature>
<feature type="compositionally biased region" description="Polar residues" evidence="1">
    <location>
        <begin position="277"/>
        <end position="293"/>
    </location>
</feature>
<dbReference type="Gene3D" id="3.30.40.10">
    <property type="entry name" value="Zinc/RING finger domain, C3HC4 (zinc finger)"/>
    <property type="match status" value="1"/>
</dbReference>